<comment type="caution">
    <text evidence="3">The sequence shown here is derived from an EMBL/GenBank/DDBJ whole genome shotgun (WGS) entry which is preliminary data.</text>
</comment>
<organism evidence="3 4">
    <name type="scientific">Proteobacteria bacterium 228</name>
    <dbReference type="NCBI Taxonomy" id="2083153"/>
    <lineage>
        <taxon>Bacteria</taxon>
        <taxon>Pseudomonadati</taxon>
        <taxon>Pseudomonadota</taxon>
    </lineage>
</organism>
<feature type="domain" description="AB hydrolase-1" evidence="2">
    <location>
        <begin position="13"/>
        <end position="241"/>
    </location>
</feature>
<dbReference type="PANTHER" id="PTHR46118">
    <property type="entry name" value="PROTEIN ABHD11"/>
    <property type="match status" value="1"/>
</dbReference>
<evidence type="ECO:0000256" key="1">
    <source>
        <dbReference type="ARBA" id="ARBA00022801"/>
    </source>
</evidence>
<evidence type="ECO:0000259" key="2">
    <source>
        <dbReference type="Pfam" id="PF00561"/>
    </source>
</evidence>
<gene>
    <name evidence="3" type="ORF">C4K68_25935</name>
</gene>
<dbReference type="OrthoDB" id="5295402at2"/>
<dbReference type="InterPro" id="IPR029058">
    <property type="entry name" value="AB_hydrolase_fold"/>
</dbReference>
<dbReference type="InterPro" id="IPR000639">
    <property type="entry name" value="Epox_hydrolase-like"/>
</dbReference>
<dbReference type="PANTHER" id="PTHR46118:SF4">
    <property type="entry name" value="PROTEIN ABHD11"/>
    <property type="match status" value="1"/>
</dbReference>
<sequence>MLSLNFQRIGTGPTLLILHGLFGSLDNWGSVTRQLAEHFDVISVDLRNHGRSEHAKPHSYPAMCQDVIDLLSQLKLSRVLLMGHSMGGKVAMQLALQAPSLIERLIVVDIAPVHYPRHHDDVFRGLEQLDLTQLTSRSQADQQLQPYIEAGSVRLFLLKNLYRNESGQFAWRFNLTVLREDYDQISQAPSGSPYQGPTLFIKGERSAYITAEYRDDIVQLFPQAGYKVIQDAGHWPHAEKPELFLRIVNRFLQADN</sequence>
<evidence type="ECO:0000313" key="4">
    <source>
        <dbReference type="Proteomes" id="UP000238196"/>
    </source>
</evidence>
<dbReference type="SUPFAM" id="SSF53474">
    <property type="entry name" value="alpha/beta-Hydrolases"/>
    <property type="match status" value="1"/>
</dbReference>
<reference evidence="3 4" key="1">
    <citation type="submission" date="2018-02" db="EMBL/GenBank/DDBJ databases">
        <title>novel marine gammaproteobacteria from coastal saline agro ecosystem.</title>
        <authorList>
            <person name="Krishnan R."/>
            <person name="Ramesh Kumar N."/>
        </authorList>
    </citation>
    <scope>NUCLEOTIDE SEQUENCE [LARGE SCALE GENOMIC DNA]</scope>
    <source>
        <strain evidence="3 4">228</strain>
    </source>
</reference>
<proteinExistence type="predicted"/>
<dbReference type="Proteomes" id="UP000238196">
    <property type="component" value="Unassembled WGS sequence"/>
</dbReference>
<keyword evidence="1 3" id="KW-0378">Hydrolase</keyword>
<dbReference type="PRINTS" id="PR00412">
    <property type="entry name" value="EPOXHYDRLASE"/>
</dbReference>
<protein>
    <submittedName>
        <fullName evidence="3">Alpha/beta hydrolase</fullName>
    </submittedName>
</protein>
<evidence type="ECO:0000313" key="3">
    <source>
        <dbReference type="EMBL" id="PPC74382.1"/>
    </source>
</evidence>
<dbReference type="PRINTS" id="PR00111">
    <property type="entry name" value="ABHYDROLASE"/>
</dbReference>
<dbReference type="EMBL" id="PRLP01000148">
    <property type="protein sequence ID" value="PPC74382.1"/>
    <property type="molecule type" value="Genomic_DNA"/>
</dbReference>
<dbReference type="AlphaFoldDB" id="A0A2S5KI01"/>
<dbReference type="Pfam" id="PF00561">
    <property type="entry name" value="Abhydrolase_1"/>
    <property type="match status" value="1"/>
</dbReference>
<accession>A0A2S5KI01</accession>
<dbReference type="GO" id="GO:0016787">
    <property type="term" value="F:hydrolase activity"/>
    <property type="evidence" value="ECO:0007669"/>
    <property type="project" value="UniProtKB-KW"/>
</dbReference>
<dbReference type="Gene3D" id="3.40.50.1820">
    <property type="entry name" value="alpha/beta hydrolase"/>
    <property type="match status" value="1"/>
</dbReference>
<name>A0A2S5KI01_9PROT</name>
<dbReference type="InterPro" id="IPR000073">
    <property type="entry name" value="AB_hydrolase_1"/>
</dbReference>